<protein>
    <submittedName>
        <fullName evidence="2">Unannotated protein</fullName>
    </submittedName>
</protein>
<sequence>MSEMGEEAPAGGSQPAPERARSRRGLIIGLLVGALVVLIVIAGLLFWRPWILTQAPTAAPSTSISPSASSTPTPAPVAASLEVSVTNLVLKNSAGEVMWAHLLTDDPALVVADLETAFGSAPVVTDQSSREQSTYLAEYRWENFVLISERPGWDAPDSLLRAFNVWARGPAQGPIALLTPEGIAVGQPASVLVDYADDSSIITDTSSCYVIERDASSGFDDPDQGGLFTGRVLQACSDSATGLVSVFHSPGFLLFDL</sequence>
<reference evidence="2" key="1">
    <citation type="submission" date="2020-05" db="EMBL/GenBank/DDBJ databases">
        <authorList>
            <person name="Chiriac C."/>
            <person name="Salcher M."/>
            <person name="Ghai R."/>
            <person name="Kavagutti S V."/>
        </authorList>
    </citation>
    <scope>NUCLEOTIDE SEQUENCE</scope>
</reference>
<evidence type="ECO:0000256" key="1">
    <source>
        <dbReference type="SAM" id="Phobius"/>
    </source>
</evidence>
<keyword evidence="1" id="KW-1133">Transmembrane helix</keyword>
<name>A0A6J7F8T5_9ZZZZ</name>
<proteinExistence type="predicted"/>
<keyword evidence="1" id="KW-0812">Transmembrane</keyword>
<dbReference type="AlphaFoldDB" id="A0A6J7F8T5"/>
<gene>
    <name evidence="2" type="ORF">UFOPK3516_00154</name>
</gene>
<organism evidence="2">
    <name type="scientific">freshwater metagenome</name>
    <dbReference type="NCBI Taxonomy" id="449393"/>
    <lineage>
        <taxon>unclassified sequences</taxon>
        <taxon>metagenomes</taxon>
        <taxon>ecological metagenomes</taxon>
    </lineage>
</organism>
<feature type="transmembrane region" description="Helical" evidence="1">
    <location>
        <begin position="26"/>
        <end position="47"/>
    </location>
</feature>
<evidence type="ECO:0000313" key="2">
    <source>
        <dbReference type="EMBL" id="CAB4888559.1"/>
    </source>
</evidence>
<keyword evidence="1" id="KW-0472">Membrane</keyword>
<accession>A0A6J7F8T5</accession>
<dbReference type="EMBL" id="CAFBMB010000005">
    <property type="protein sequence ID" value="CAB4888559.1"/>
    <property type="molecule type" value="Genomic_DNA"/>
</dbReference>